<evidence type="ECO:0000313" key="3">
    <source>
        <dbReference type="Proteomes" id="UP000219048"/>
    </source>
</evidence>
<keyword evidence="1" id="KW-0732">Signal</keyword>
<name>A0A285MXP7_9FLAO</name>
<sequence length="655" mass="75751">MKYFSFLAFFFVLQFALIAQTSPKIPDYQKIELLDIEDNKVFLKDYFETTDKEKFTLVLTWFGMDYCGPCILSLKRVVEHYDDSNDFNIVVVTFVTHSKFNKAKYKENLLTGAYKSYLDKGVVFLTDDVKGSEKGYADLTKESAAPNFSLFYMGSFVNLHKGGIVKVDKIKQFFNFVRHSGKEFYGNGLPKKLSGYWKSDEDLNETHKVYHKNRKLDSIYTKKNGVFHGPFQTFWDNGFLKESRTITGLSYNDYEGVRISYYRSGQLEEKSEKGIYGRSYYENGDIRREFVAANDSTKGRDVGYYKNGQIEYEKGLDYTEEESGKKGSRSVWYYENGAKKKEKFYVDEKNSEKHYYKSGSIKFHITKGENFMIGYYENGAVKTKLESFEDKSGGMEKLYDEKGNLKHEITVSNDYIKNGPSKLYYENGQLKEEGGYVSGKKNGQHKSFYKNGNVETIIHYSEGILEGSAKGYYKNGNLYKEVNYVKGKEDGTAKLYYENDQLHEQTGYISGKRHGLHLLYFLNGQLRSKMLWEHGKRMQILEQYAKDGGTLKKGTLKNGNGTIRTYYVNGALELEGNYINGLRNGLRTVYYENGQIKLKSNYKDERLMEIMELYDERGNKLDQGTLKNGTGVVNEFNNEGEFLRKVDYIKGAEQK</sequence>
<protein>
    <submittedName>
        <fullName evidence="2">Antitoxin component YwqK of the YwqJK toxin-antitoxin module</fullName>
    </submittedName>
</protein>
<dbReference type="EMBL" id="OBEH01000003">
    <property type="protein sequence ID" value="SNZ00261.1"/>
    <property type="molecule type" value="Genomic_DNA"/>
</dbReference>
<accession>A0A285MXP7</accession>
<dbReference type="SUPFAM" id="SSF82185">
    <property type="entry name" value="Histone H3 K4-specific methyltransferase SET7/9 N-terminal domain"/>
    <property type="match status" value="3"/>
</dbReference>
<dbReference type="Pfam" id="PF07661">
    <property type="entry name" value="MORN_2"/>
    <property type="match status" value="7"/>
</dbReference>
<evidence type="ECO:0000313" key="2">
    <source>
        <dbReference type="EMBL" id="SNZ00261.1"/>
    </source>
</evidence>
<evidence type="ECO:0000256" key="1">
    <source>
        <dbReference type="SAM" id="SignalP"/>
    </source>
</evidence>
<dbReference type="Gene3D" id="3.90.930.1">
    <property type="match status" value="5"/>
</dbReference>
<feature type="chain" id="PRO_5012448053" evidence="1">
    <location>
        <begin position="22"/>
        <end position="655"/>
    </location>
</feature>
<dbReference type="Proteomes" id="UP000219048">
    <property type="component" value="Unassembled WGS sequence"/>
</dbReference>
<feature type="signal peptide" evidence="1">
    <location>
        <begin position="1"/>
        <end position="21"/>
    </location>
</feature>
<dbReference type="Gene3D" id="3.40.30.10">
    <property type="entry name" value="Glutaredoxin"/>
    <property type="match status" value="1"/>
</dbReference>
<dbReference type="AlphaFoldDB" id="A0A285MXP7"/>
<organism evidence="2 3">
    <name type="scientific">Flagellimonas pacifica</name>
    <dbReference type="NCBI Taxonomy" id="1247520"/>
    <lineage>
        <taxon>Bacteria</taxon>
        <taxon>Pseudomonadati</taxon>
        <taxon>Bacteroidota</taxon>
        <taxon>Flavobacteriia</taxon>
        <taxon>Flavobacteriales</taxon>
        <taxon>Flavobacteriaceae</taxon>
        <taxon>Flagellimonas</taxon>
    </lineage>
</organism>
<gene>
    <name evidence="2" type="ORF">SAMN06265377_2081</name>
</gene>
<keyword evidence="3" id="KW-1185">Reference proteome</keyword>
<dbReference type="SUPFAM" id="SSF52833">
    <property type="entry name" value="Thioredoxin-like"/>
    <property type="match status" value="1"/>
</dbReference>
<dbReference type="OrthoDB" id="9785122at2"/>
<proteinExistence type="predicted"/>
<dbReference type="InterPro" id="IPR036249">
    <property type="entry name" value="Thioredoxin-like_sf"/>
</dbReference>
<reference evidence="3" key="1">
    <citation type="submission" date="2017-09" db="EMBL/GenBank/DDBJ databases">
        <authorList>
            <person name="Varghese N."/>
            <person name="Submissions S."/>
        </authorList>
    </citation>
    <scope>NUCLEOTIDE SEQUENCE [LARGE SCALE GENOMIC DNA]</scope>
    <source>
        <strain evidence="3">DSM 25885</strain>
    </source>
</reference>
<dbReference type="InterPro" id="IPR011652">
    <property type="entry name" value="MORN_2"/>
</dbReference>
<dbReference type="RefSeq" id="WP_097045745.1">
    <property type="nucleotide sequence ID" value="NZ_OBEH01000003.1"/>
</dbReference>